<evidence type="ECO:0000256" key="4">
    <source>
        <dbReference type="ARBA" id="ARBA00023136"/>
    </source>
</evidence>
<evidence type="ECO:0000256" key="6">
    <source>
        <dbReference type="SAM" id="SignalP"/>
    </source>
</evidence>
<evidence type="ECO:0000256" key="2">
    <source>
        <dbReference type="ARBA" id="ARBA00006275"/>
    </source>
</evidence>
<dbReference type="AlphaFoldDB" id="W7YCI2"/>
<sequence length="583" mass="67020">MTYKLFKYLALVVVLALTVSCNDWLEETNPNQSDSDSYWKNLTQTDGTLIATYGSLFNHGVLNIREEAWRSDMGFPGYGRPSYSGDGVVWYNQIYTNTNTYITKKWESLYLGIFRANQVIDGLKGLEGSVDNEEWEEQMAQARFLRGLFHFYLHSSFNKGNIIIRDFVPKTTAEYNIPVSASAEVIAFFRSDLRYAYEHLPVSWADEGEIGRATKGAAATILGTSFLYENEIDSAIVKFEDVVNNVSAKYGYELVQDPSLLFTTAGEFNKESIFEIAYSNEFSPEYNTWVEDRTTNRLAADSYANTSSSFFPSCWITWEYLNEPMDSKDSRNYYLSDPEDPASETLRDVPLRASSMIALIQDEQSSYYGKKVWEKATFNIQNGFARYKKYTNHDLLTDENDNPGGRNHSGKNVTVNRLGDVYLMLAECYIKKDDVKSALDLINAVRSRWGLQLIGLSNGDTEHEYNEVSYDAQSLMERLMNIEKPLETSVEGHAIRWFDLRRWGKLEENFKKKANEVYWSDHYTPKDQTKTKWNSTLTAIDPGDSNRQVYKDYEQAAMNFNYELHAWLPIPATEEVSNPNLYK</sequence>
<gene>
    <name evidence="9" type="ORF">JCM21142_3788</name>
</gene>
<keyword evidence="4" id="KW-0472">Membrane</keyword>
<dbReference type="GO" id="GO:0009279">
    <property type="term" value="C:cell outer membrane"/>
    <property type="evidence" value="ECO:0007669"/>
    <property type="project" value="UniProtKB-SubCell"/>
</dbReference>
<evidence type="ECO:0000313" key="10">
    <source>
        <dbReference type="Proteomes" id="UP000019402"/>
    </source>
</evidence>
<keyword evidence="10" id="KW-1185">Reference proteome</keyword>
<dbReference type="InterPro" id="IPR011990">
    <property type="entry name" value="TPR-like_helical_dom_sf"/>
</dbReference>
<evidence type="ECO:0000256" key="5">
    <source>
        <dbReference type="ARBA" id="ARBA00023237"/>
    </source>
</evidence>
<protein>
    <submittedName>
        <fullName evidence="9">SusD family protein</fullName>
    </submittedName>
</protein>
<feature type="chain" id="PRO_5004904132" evidence="6">
    <location>
        <begin position="26"/>
        <end position="583"/>
    </location>
</feature>
<evidence type="ECO:0000259" key="8">
    <source>
        <dbReference type="Pfam" id="PF14322"/>
    </source>
</evidence>
<dbReference type="EMBL" id="BAMD01000006">
    <property type="protein sequence ID" value="GAF02161.1"/>
    <property type="molecule type" value="Genomic_DNA"/>
</dbReference>
<accession>W7YCI2</accession>
<dbReference type="InterPro" id="IPR012944">
    <property type="entry name" value="SusD_RagB_dom"/>
</dbReference>
<evidence type="ECO:0000313" key="9">
    <source>
        <dbReference type="EMBL" id="GAF02161.1"/>
    </source>
</evidence>
<comment type="caution">
    <text evidence="9">The sequence shown here is derived from an EMBL/GenBank/DDBJ whole genome shotgun (WGS) entry which is preliminary data.</text>
</comment>
<organism evidence="9 10">
    <name type="scientific">Saccharicrinis fermentans DSM 9555 = JCM 21142</name>
    <dbReference type="NCBI Taxonomy" id="869213"/>
    <lineage>
        <taxon>Bacteria</taxon>
        <taxon>Pseudomonadati</taxon>
        <taxon>Bacteroidota</taxon>
        <taxon>Bacteroidia</taxon>
        <taxon>Marinilabiliales</taxon>
        <taxon>Marinilabiliaceae</taxon>
        <taxon>Saccharicrinis</taxon>
    </lineage>
</organism>
<dbReference type="OrthoDB" id="9792139at2"/>
<comment type="subcellular location">
    <subcellularLocation>
        <location evidence="1">Cell outer membrane</location>
    </subcellularLocation>
</comment>
<reference evidence="9 10" key="1">
    <citation type="journal article" date="2014" name="Genome Announc.">
        <title>Draft Genome Sequence of Cytophaga fermentans JCM 21142T, a Facultative Anaerobe Isolated from Marine Mud.</title>
        <authorList>
            <person name="Starns D."/>
            <person name="Oshima K."/>
            <person name="Suda W."/>
            <person name="Iino T."/>
            <person name="Yuki M."/>
            <person name="Inoue J."/>
            <person name="Kitamura K."/>
            <person name="Iida T."/>
            <person name="Darby A."/>
            <person name="Hattori M."/>
            <person name="Ohkuma M."/>
        </authorList>
    </citation>
    <scope>NUCLEOTIDE SEQUENCE [LARGE SCALE GENOMIC DNA]</scope>
    <source>
        <strain evidence="9 10">JCM 21142</strain>
    </source>
</reference>
<evidence type="ECO:0000259" key="7">
    <source>
        <dbReference type="Pfam" id="PF07980"/>
    </source>
</evidence>
<dbReference type="InterPro" id="IPR033985">
    <property type="entry name" value="SusD-like_N"/>
</dbReference>
<feature type="domain" description="RagB/SusD" evidence="7">
    <location>
        <begin position="270"/>
        <end position="582"/>
    </location>
</feature>
<dbReference type="Pfam" id="PF07980">
    <property type="entry name" value="SusD_RagB"/>
    <property type="match status" value="1"/>
</dbReference>
<dbReference type="SUPFAM" id="SSF48452">
    <property type="entry name" value="TPR-like"/>
    <property type="match status" value="1"/>
</dbReference>
<dbReference type="Proteomes" id="UP000019402">
    <property type="component" value="Unassembled WGS sequence"/>
</dbReference>
<dbReference type="eggNOG" id="COG0561">
    <property type="taxonomic scope" value="Bacteria"/>
</dbReference>
<dbReference type="RefSeq" id="WP_044212230.1">
    <property type="nucleotide sequence ID" value="NZ_BAMD01000006.1"/>
</dbReference>
<evidence type="ECO:0000256" key="1">
    <source>
        <dbReference type="ARBA" id="ARBA00004442"/>
    </source>
</evidence>
<feature type="signal peptide" evidence="6">
    <location>
        <begin position="1"/>
        <end position="25"/>
    </location>
</feature>
<dbReference type="Gene3D" id="1.25.40.390">
    <property type="match status" value="1"/>
</dbReference>
<proteinExistence type="inferred from homology"/>
<feature type="domain" description="SusD-like N-terminal" evidence="8">
    <location>
        <begin position="90"/>
        <end position="222"/>
    </location>
</feature>
<dbReference type="STRING" id="869213.GCA_000517085_00814"/>
<keyword evidence="3 6" id="KW-0732">Signal</keyword>
<dbReference type="PROSITE" id="PS51257">
    <property type="entry name" value="PROKAR_LIPOPROTEIN"/>
    <property type="match status" value="1"/>
</dbReference>
<keyword evidence="5" id="KW-0998">Cell outer membrane</keyword>
<name>W7YCI2_9BACT</name>
<comment type="similarity">
    <text evidence="2">Belongs to the SusD family.</text>
</comment>
<dbReference type="Pfam" id="PF14322">
    <property type="entry name" value="SusD-like_3"/>
    <property type="match status" value="1"/>
</dbReference>
<evidence type="ECO:0000256" key="3">
    <source>
        <dbReference type="ARBA" id="ARBA00022729"/>
    </source>
</evidence>